<protein>
    <submittedName>
        <fullName evidence="1">Uncharacterized protein</fullName>
    </submittedName>
</protein>
<evidence type="ECO:0000313" key="1">
    <source>
        <dbReference type="EMBL" id="MBY24286.1"/>
    </source>
</evidence>
<name>A0A2S2P5W4_SCHGA</name>
<reference evidence="1" key="1">
    <citation type="submission" date="2018-04" db="EMBL/GenBank/DDBJ databases">
        <title>Transcriptome of Schizaphis graminum biotype I.</title>
        <authorList>
            <person name="Scully E.D."/>
            <person name="Geib S.M."/>
            <person name="Palmer N.A."/>
            <person name="Koch K."/>
            <person name="Bradshaw J."/>
            <person name="Heng-Moss T."/>
            <person name="Sarath G."/>
        </authorList>
    </citation>
    <scope>NUCLEOTIDE SEQUENCE</scope>
</reference>
<proteinExistence type="predicted"/>
<dbReference type="AlphaFoldDB" id="A0A2S2P5W4"/>
<organism evidence="1">
    <name type="scientific">Schizaphis graminum</name>
    <name type="common">Green bug aphid</name>
    <dbReference type="NCBI Taxonomy" id="13262"/>
    <lineage>
        <taxon>Eukaryota</taxon>
        <taxon>Metazoa</taxon>
        <taxon>Ecdysozoa</taxon>
        <taxon>Arthropoda</taxon>
        <taxon>Hexapoda</taxon>
        <taxon>Insecta</taxon>
        <taxon>Pterygota</taxon>
        <taxon>Neoptera</taxon>
        <taxon>Paraneoptera</taxon>
        <taxon>Hemiptera</taxon>
        <taxon>Sternorrhyncha</taxon>
        <taxon>Aphidomorpha</taxon>
        <taxon>Aphidoidea</taxon>
        <taxon>Aphididae</taxon>
        <taxon>Aphidini</taxon>
        <taxon>Schizaphis</taxon>
    </lineage>
</organism>
<gene>
    <name evidence="1" type="ORF">g.179241</name>
</gene>
<accession>A0A2S2P5W4</accession>
<sequence length="141" mass="16207">MLENLVLCLILMKKQNGKQILPKNHLIYLEVELKETRKQRAKVVECSPSLKKSKSKLKERSLLTPPKVFKNKKMNLYDEDSLSIHSFHDNDKDPDFILKSPDICEISSPIGKIRVESISDSKLINNKKTELNSTSKSMTDH</sequence>
<dbReference type="EMBL" id="GGMR01011667">
    <property type="protein sequence ID" value="MBY24286.1"/>
    <property type="molecule type" value="Transcribed_RNA"/>
</dbReference>